<dbReference type="EMBL" id="BSOG01000001">
    <property type="protein sequence ID" value="GLR12395.1"/>
    <property type="molecule type" value="Genomic_DNA"/>
</dbReference>
<gene>
    <name evidence="1" type="ORF">GCM10007907_11850</name>
</gene>
<keyword evidence="2" id="KW-1185">Reference proteome</keyword>
<organism evidence="1 2">
    <name type="scientific">Chitinimonas prasina</name>
    <dbReference type="NCBI Taxonomy" id="1434937"/>
    <lineage>
        <taxon>Bacteria</taxon>
        <taxon>Pseudomonadati</taxon>
        <taxon>Pseudomonadota</taxon>
        <taxon>Betaproteobacteria</taxon>
        <taxon>Neisseriales</taxon>
        <taxon>Chitinibacteraceae</taxon>
        <taxon>Chitinimonas</taxon>
    </lineage>
</organism>
<sequence length="67" mass="6925">MGSACRCHGAGHDLSSSLIRTMTVGSGLEPDLLTLHGFDPRDKDGAGARGLGVMDYTLPPVGNFTPP</sequence>
<proteinExistence type="predicted"/>
<name>A0ABQ5YBS7_9NEIS</name>
<evidence type="ECO:0000313" key="2">
    <source>
        <dbReference type="Proteomes" id="UP001156706"/>
    </source>
</evidence>
<reference evidence="2" key="1">
    <citation type="journal article" date="2019" name="Int. J. Syst. Evol. Microbiol.">
        <title>The Global Catalogue of Microorganisms (GCM) 10K type strain sequencing project: providing services to taxonomists for standard genome sequencing and annotation.</title>
        <authorList>
            <consortium name="The Broad Institute Genomics Platform"/>
            <consortium name="The Broad Institute Genome Sequencing Center for Infectious Disease"/>
            <person name="Wu L."/>
            <person name="Ma J."/>
        </authorList>
    </citation>
    <scope>NUCLEOTIDE SEQUENCE [LARGE SCALE GENOMIC DNA]</scope>
    <source>
        <strain evidence="2">NBRC 110044</strain>
    </source>
</reference>
<evidence type="ECO:0000313" key="1">
    <source>
        <dbReference type="EMBL" id="GLR12395.1"/>
    </source>
</evidence>
<protein>
    <submittedName>
        <fullName evidence="1">Uncharacterized protein</fullName>
    </submittedName>
</protein>
<dbReference type="Proteomes" id="UP001156706">
    <property type="component" value="Unassembled WGS sequence"/>
</dbReference>
<comment type="caution">
    <text evidence="1">The sequence shown here is derived from an EMBL/GenBank/DDBJ whole genome shotgun (WGS) entry which is preliminary data.</text>
</comment>
<accession>A0ABQ5YBS7</accession>